<name>A0AA92JAT8_9BACT</name>
<evidence type="ECO:0000313" key="1">
    <source>
        <dbReference type="EMBL" id="QNA70456.1"/>
    </source>
</evidence>
<sequence>MRASDKLDQALGRDGKNYMNSIRSDAKLDSKSAEENVQMILENSIYRMLNNMKGQK</sequence>
<accession>A0AA92JAT8</accession>
<dbReference type="EMBL" id="CP039734">
    <property type="protein sequence ID" value="QNA70456.1"/>
    <property type="molecule type" value="Genomic_DNA"/>
</dbReference>
<organism evidence="1 2">
    <name type="scientific">Sulfurospirillum diekertiae</name>
    <dbReference type="NCBI Taxonomy" id="1854492"/>
    <lineage>
        <taxon>Bacteria</taxon>
        <taxon>Pseudomonadati</taxon>
        <taxon>Campylobacterota</taxon>
        <taxon>Epsilonproteobacteria</taxon>
        <taxon>Campylobacterales</taxon>
        <taxon>Sulfurospirillaceae</taxon>
        <taxon>Sulfurospirillum</taxon>
    </lineage>
</organism>
<protein>
    <submittedName>
        <fullName evidence="1">Uncharacterized protein</fullName>
    </submittedName>
</protein>
<gene>
    <name evidence="1" type="ORF">FA584_14040</name>
</gene>
<reference evidence="1 2" key="1">
    <citation type="journal article" date="2017" name="Environ. Sci. Technol.">
        <title>Organohalide Respiration with Chlorinated Ethenes under Low pH Conditions.</title>
        <authorList>
            <person name="Yang Y."/>
            <person name="Capiro N.L."/>
            <person name="Marcet T.F."/>
            <person name="Yan J."/>
            <person name="Pennell K.D."/>
            <person name="Loffler F.E."/>
        </authorList>
    </citation>
    <scope>NUCLEOTIDE SEQUENCE [LARGE SCALE GENOMIC DNA]</scope>
    <source>
        <strain evidence="1 2">ACSDCE</strain>
    </source>
</reference>
<evidence type="ECO:0000313" key="2">
    <source>
        <dbReference type="Proteomes" id="UP000502831"/>
    </source>
</evidence>
<proteinExistence type="predicted"/>
<dbReference type="AlphaFoldDB" id="A0AA92JAT8"/>
<dbReference type="RefSeq" id="WP_167750565.1">
    <property type="nucleotide sequence ID" value="NZ_CP039734.2"/>
</dbReference>
<dbReference type="Proteomes" id="UP000502831">
    <property type="component" value="Chromosome"/>
</dbReference>